<dbReference type="AlphaFoldDB" id="A0A8J6N8Y0"/>
<organism evidence="1 2">
    <name type="scientific">Candidatus Desulfaltia bathyphila</name>
    <dbReference type="NCBI Taxonomy" id="2841697"/>
    <lineage>
        <taxon>Bacteria</taxon>
        <taxon>Pseudomonadati</taxon>
        <taxon>Thermodesulfobacteriota</taxon>
        <taxon>Desulfobacteria</taxon>
        <taxon>Desulfobacterales</taxon>
        <taxon>Desulfobacterales incertae sedis</taxon>
        <taxon>Candidatus Desulfaltia</taxon>
    </lineage>
</organism>
<evidence type="ECO:0008006" key="3">
    <source>
        <dbReference type="Google" id="ProtNLM"/>
    </source>
</evidence>
<gene>
    <name evidence="1" type="ORF">H8E80_08035</name>
</gene>
<accession>A0A8J6N8Y0</accession>
<dbReference type="Gene3D" id="3.40.30.10">
    <property type="entry name" value="Glutaredoxin"/>
    <property type="match status" value="1"/>
</dbReference>
<proteinExistence type="predicted"/>
<reference evidence="1 2" key="1">
    <citation type="submission" date="2020-08" db="EMBL/GenBank/DDBJ databases">
        <title>Bridging the membrane lipid divide: bacteria of the FCB group superphylum have the potential to synthesize archaeal ether lipids.</title>
        <authorList>
            <person name="Villanueva L."/>
            <person name="Von Meijenfeldt F.A.B."/>
            <person name="Westbye A.B."/>
            <person name="Yadav S."/>
            <person name="Hopmans E.C."/>
            <person name="Dutilh B.E."/>
            <person name="Sinninghe Damste J.S."/>
        </authorList>
    </citation>
    <scope>NUCLEOTIDE SEQUENCE [LARGE SCALE GENOMIC DNA]</scope>
    <source>
        <strain evidence="1">NIOZ-UU82</strain>
    </source>
</reference>
<comment type="caution">
    <text evidence="1">The sequence shown here is derived from an EMBL/GenBank/DDBJ whole genome shotgun (WGS) entry which is preliminary data.</text>
</comment>
<sequence>MKKGREVEYFDVLSDADKLNTMLKYSDGTRKVPVIVDQGKIAIGFNGRS</sequence>
<evidence type="ECO:0000313" key="2">
    <source>
        <dbReference type="Proteomes" id="UP000603545"/>
    </source>
</evidence>
<name>A0A8J6N8Y0_9BACT</name>
<evidence type="ECO:0000313" key="1">
    <source>
        <dbReference type="EMBL" id="MBC8199976.1"/>
    </source>
</evidence>
<dbReference type="Proteomes" id="UP000603545">
    <property type="component" value="Unassembled WGS sequence"/>
</dbReference>
<dbReference type="EMBL" id="JACNLL010000072">
    <property type="protein sequence ID" value="MBC8199976.1"/>
    <property type="molecule type" value="Genomic_DNA"/>
</dbReference>
<protein>
    <recommendedName>
        <fullName evidence="3">Glutaredoxin domain-containing protein</fullName>
    </recommendedName>
</protein>